<dbReference type="GO" id="GO:0004672">
    <property type="term" value="F:protein kinase activity"/>
    <property type="evidence" value="ECO:0007669"/>
    <property type="project" value="InterPro"/>
</dbReference>
<dbReference type="SUPFAM" id="SSF56112">
    <property type="entry name" value="Protein kinase-like (PK-like)"/>
    <property type="match status" value="1"/>
</dbReference>
<evidence type="ECO:0000256" key="14">
    <source>
        <dbReference type="RuleBase" id="RU003431"/>
    </source>
</evidence>
<evidence type="ECO:0000256" key="12">
    <source>
        <dbReference type="ARBA" id="ARBA00023293"/>
    </source>
</evidence>
<evidence type="ECO:0000256" key="7">
    <source>
        <dbReference type="ARBA" id="ARBA00023134"/>
    </source>
</evidence>
<dbReference type="Proteomes" id="UP001209878">
    <property type="component" value="Unassembled WGS sequence"/>
</dbReference>
<dbReference type="Gene3D" id="1.10.510.10">
    <property type="entry name" value="Transferase(Phosphotransferase) domain 1"/>
    <property type="match status" value="2"/>
</dbReference>
<evidence type="ECO:0000259" key="18">
    <source>
        <dbReference type="PROSITE" id="PS50125"/>
    </source>
</evidence>
<evidence type="ECO:0000256" key="4">
    <source>
        <dbReference type="ARBA" id="ARBA00022729"/>
    </source>
</evidence>
<dbReference type="Gene3D" id="3.40.50.2300">
    <property type="match status" value="3"/>
</dbReference>
<feature type="signal peptide" evidence="16">
    <location>
        <begin position="1"/>
        <end position="23"/>
    </location>
</feature>
<evidence type="ECO:0000256" key="9">
    <source>
        <dbReference type="ARBA" id="ARBA00023170"/>
    </source>
</evidence>
<evidence type="ECO:0000313" key="19">
    <source>
        <dbReference type="EMBL" id="KAK2186746.1"/>
    </source>
</evidence>
<dbReference type="PANTHER" id="PTHR11920:SF501">
    <property type="entry name" value="GUANYLATE CYCLASE 32E"/>
    <property type="match status" value="1"/>
</dbReference>
<dbReference type="SMART" id="SM00044">
    <property type="entry name" value="CYCc"/>
    <property type="match status" value="1"/>
</dbReference>
<keyword evidence="6" id="KW-1133">Transmembrane helix</keyword>
<dbReference type="EMBL" id="JAODUO010000190">
    <property type="protein sequence ID" value="KAK2186746.1"/>
    <property type="molecule type" value="Genomic_DNA"/>
</dbReference>
<dbReference type="Pfam" id="PF00211">
    <property type="entry name" value="Guanylate_cyc"/>
    <property type="match status" value="1"/>
</dbReference>
<dbReference type="InterPro" id="IPR011009">
    <property type="entry name" value="Kinase-like_dom_sf"/>
</dbReference>
<comment type="similarity">
    <text evidence="13">Belongs to the adenylyl cyclase class-4/guanylyl cyclase family.</text>
</comment>
<dbReference type="PRINTS" id="PR00255">
    <property type="entry name" value="NATPEPTIDER"/>
</dbReference>
<keyword evidence="3" id="KW-0812">Transmembrane</keyword>
<dbReference type="Pfam" id="PF01094">
    <property type="entry name" value="ANF_receptor"/>
    <property type="match status" value="1"/>
</dbReference>
<feature type="compositionally biased region" description="Basic and acidic residues" evidence="15">
    <location>
        <begin position="815"/>
        <end position="826"/>
    </location>
</feature>
<dbReference type="GO" id="GO:0004383">
    <property type="term" value="F:guanylate cyclase activity"/>
    <property type="evidence" value="ECO:0007669"/>
    <property type="project" value="UniProtKB-EC"/>
</dbReference>
<keyword evidence="5" id="KW-0547">Nucleotide-binding</keyword>
<dbReference type="GO" id="GO:0005525">
    <property type="term" value="F:GTP binding"/>
    <property type="evidence" value="ECO:0007669"/>
    <property type="project" value="UniProtKB-KW"/>
</dbReference>
<dbReference type="GO" id="GO:0005524">
    <property type="term" value="F:ATP binding"/>
    <property type="evidence" value="ECO:0007669"/>
    <property type="project" value="InterPro"/>
</dbReference>
<dbReference type="GO" id="GO:0005886">
    <property type="term" value="C:plasma membrane"/>
    <property type="evidence" value="ECO:0007669"/>
    <property type="project" value="TreeGrafter"/>
</dbReference>
<dbReference type="AlphaFoldDB" id="A0AAD9P2C9"/>
<evidence type="ECO:0000259" key="17">
    <source>
        <dbReference type="PROSITE" id="PS50011"/>
    </source>
</evidence>
<dbReference type="EC" id="4.6.1.2" evidence="2 14"/>
<dbReference type="InterPro" id="IPR028082">
    <property type="entry name" value="Peripla_BP_I"/>
</dbReference>
<evidence type="ECO:0000256" key="5">
    <source>
        <dbReference type="ARBA" id="ARBA00022741"/>
    </source>
</evidence>
<dbReference type="InterPro" id="IPR029787">
    <property type="entry name" value="Nucleotide_cyclase"/>
</dbReference>
<dbReference type="InterPro" id="IPR001054">
    <property type="entry name" value="A/G_cyclase"/>
</dbReference>
<keyword evidence="12 14" id="KW-0141">cGMP biosynthesis</keyword>
<dbReference type="PROSITE" id="PS50125">
    <property type="entry name" value="GUANYLATE_CYCLASE_2"/>
    <property type="match status" value="1"/>
</dbReference>
<gene>
    <name evidence="19" type="ORF">NP493_190g03005</name>
</gene>
<dbReference type="PROSITE" id="PS00452">
    <property type="entry name" value="GUANYLATE_CYCLASE_1"/>
    <property type="match status" value="1"/>
</dbReference>
<reference evidence="19" key="1">
    <citation type="journal article" date="2023" name="Mol. Biol. Evol.">
        <title>Third-Generation Sequencing Reveals the Adaptive Role of the Epigenome in Three Deep-Sea Polychaetes.</title>
        <authorList>
            <person name="Perez M."/>
            <person name="Aroh O."/>
            <person name="Sun Y."/>
            <person name="Lan Y."/>
            <person name="Juniper S.K."/>
            <person name="Young C.R."/>
            <person name="Angers B."/>
            <person name="Qian P.Y."/>
        </authorList>
    </citation>
    <scope>NUCLEOTIDE SEQUENCE</scope>
    <source>
        <strain evidence="19">R07B-5</strain>
    </source>
</reference>
<dbReference type="GO" id="GO:0001653">
    <property type="term" value="F:peptide receptor activity"/>
    <property type="evidence" value="ECO:0007669"/>
    <property type="project" value="TreeGrafter"/>
</dbReference>
<dbReference type="Pfam" id="PF07714">
    <property type="entry name" value="PK_Tyr_Ser-Thr"/>
    <property type="match status" value="1"/>
</dbReference>
<keyword evidence="8" id="KW-0472">Membrane</keyword>
<evidence type="ECO:0000256" key="16">
    <source>
        <dbReference type="SAM" id="SignalP"/>
    </source>
</evidence>
<evidence type="ECO:0000256" key="3">
    <source>
        <dbReference type="ARBA" id="ARBA00022692"/>
    </source>
</evidence>
<keyword evidence="20" id="KW-1185">Reference proteome</keyword>
<keyword evidence="4 16" id="KW-0732">Signal</keyword>
<dbReference type="InterPro" id="IPR011645">
    <property type="entry name" value="HNOB_dom_associated"/>
</dbReference>
<dbReference type="PROSITE" id="PS50011">
    <property type="entry name" value="PROTEIN_KINASE_DOM"/>
    <property type="match status" value="1"/>
</dbReference>
<evidence type="ECO:0000256" key="15">
    <source>
        <dbReference type="SAM" id="MobiDB-lite"/>
    </source>
</evidence>
<dbReference type="InterPro" id="IPR001245">
    <property type="entry name" value="Ser-Thr/Tyr_kinase_cat_dom"/>
</dbReference>
<dbReference type="InterPro" id="IPR018297">
    <property type="entry name" value="A/G_cyclase_CS"/>
</dbReference>
<organism evidence="19 20">
    <name type="scientific">Ridgeia piscesae</name>
    <name type="common">Tubeworm</name>
    <dbReference type="NCBI Taxonomy" id="27915"/>
    <lineage>
        <taxon>Eukaryota</taxon>
        <taxon>Metazoa</taxon>
        <taxon>Spiralia</taxon>
        <taxon>Lophotrochozoa</taxon>
        <taxon>Annelida</taxon>
        <taxon>Polychaeta</taxon>
        <taxon>Sedentaria</taxon>
        <taxon>Canalipalpata</taxon>
        <taxon>Sabellida</taxon>
        <taxon>Siboglinidae</taxon>
        <taxon>Ridgeia</taxon>
    </lineage>
</organism>
<evidence type="ECO:0000256" key="6">
    <source>
        <dbReference type="ARBA" id="ARBA00022989"/>
    </source>
</evidence>
<feature type="region of interest" description="Disordered" evidence="15">
    <location>
        <begin position="803"/>
        <end position="826"/>
    </location>
</feature>
<evidence type="ECO:0000256" key="1">
    <source>
        <dbReference type="ARBA" id="ARBA00004479"/>
    </source>
</evidence>
<evidence type="ECO:0000256" key="10">
    <source>
        <dbReference type="ARBA" id="ARBA00023180"/>
    </source>
</evidence>
<comment type="caution">
    <text evidence="19">The sequence shown here is derived from an EMBL/GenBank/DDBJ whole genome shotgun (WGS) entry which is preliminary data.</text>
</comment>
<dbReference type="InterPro" id="IPR050401">
    <property type="entry name" value="Cyclic_nucleotide_synthase"/>
</dbReference>
<dbReference type="CDD" id="cd07302">
    <property type="entry name" value="CHD"/>
    <property type="match status" value="1"/>
</dbReference>
<dbReference type="CDD" id="cd06352">
    <property type="entry name" value="PBP1_NPR_GC-like"/>
    <property type="match status" value="1"/>
</dbReference>
<feature type="region of interest" description="Disordered" evidence="15">
    <location>
        <begin position="493"/>
        <end position="520"/>
    </location>
</feature>
<comment type="catalytic activity">
    <reaction evidence="14">
        <text>GTP = 3',5'-cyclic GMP + diphosphate</text>
        <dbReference type="Rhea" id="RHEA:13665"/>
        <dbReference type="ChEBI" id="CHEBI:33019"/>
        <dbReference type="ChEBI" id="CHEBI:37565"/>
        <dbReference type="ChEBI" id="CHEBI:57746"/>
        <dbReference type="EC" id="4.6.1.2"/>
    </reaction>
</comment>
<proteinExistence type="inferred from homology"/>
<evidence type="ECO:0000256" key="8">
    <source>
        <dbReference type="ARBA" id="ARBA00023136"/>
    </source>
</evidence>
<evidence type="ECO:0000256" key="2">
    <source>
        <dbReference type="ARBA" id="ARBA00012202"/>
    </source>
</evidence>
<dbReference type="GO" id="GO:0007168">
    <property type="term" value="P:receptor guanylyl cyclase signaling pathway"/>
    <property type="evidence" value="ECO:0007669"/>
    <property type="project" value="TreeGrafter"/>
</dbReference>
<feature type="domain" description="Protein kinase" evidence="17">
    <location>
        <begin position="587"/>
        <end position="940"/>
    </location>
</feature>
<dbReference type="InterPro" id="IPR001170">
    <property type="entry name" value="ANPR/GUC"/>
</dbReference>
<dbReference type="SUPFAM" id="SSF55073">
    <property type="entry name" value="Nucleotide cyclase"/>
    <property type="match status" value="1"/>
</dbReference>
<evidence type="ECO:0000313" key="20">
    <source>
        <dbReference type="Proteomes" id="UP001209878"/>
    </source>
</evidence>
<keyword evidence="10" id="KW-0325">Glycoprotein</keyword>
<dbReference type="GO" id="GO:0004016">
    <property type="term" value="F:adenylate cyclase activity"/>
    <property type="evidence" value="ECO:0007669"/>
    <property type="project" value="TreeGrafter"/>
</dbReference>
<feature type="chain" id="PRO_5042255268" description="Guanylate cyclase" evidence="16">
    <location>
        <begin position="24"/>
        <end position="1212"/>
    </location>
</feature>
<dbReference type="PANTHER" id="PTHR11920">
    <property type="entry name" value="GUANYLYL CYCLASE"/>
    <property type="match status" value="1"/>
</dbReference>
<feature type="domain" description="Guanylate cyclase" evidence="18">
    <location>
        <begin position="1012"/>
        <end position="1142"/>
    </location>
</feature>
<dbReference type="FunFam" id="3.30.70.1230:FF:000004">
    <property type="entry name" value="Guanylate cyclase"/>
    <property type="match status" value="1"/>
</dbReference>
<evidence type="ECO:0000256" key="11">
    <source>
        <dbReference type="ARBA" id="ARBA00023239"/>
    </source>
</evidence>
<dbReference type="InterPro" id="IPR000719">
    <property type="entry name" value="Prot_kinase_dom"/>
</dbReference>
<protein>
    <recommendedName>
        <fullName evidence="2 14">Guanylate cyclase</fullName>
        <ecNumber evidence="2 14">4.6.1.2</ecNumber>
    </recommendedName>
</protein>
<accession>A0AAD9P2C9</accession>
<evidence type="ECO:0000256" key="13">
    <source>
        <dbReference type="RuleBase" id="RU000405"/>
    </source>
</evidence>
<comment type="subcellular location">
    <subcellularLocation>
        <location evidence="1">Membrane</location>
        <topology evidence="1">Single-pass type I membrane protein</topology>
    </subcellularLocation>
</comment>
<name>A0AAD9P2C9_RIDPI</name>
<dbReference type="Pfam" id="PF07701">
    <property type="entry name" value="HNOBA"/>
    <property type="match status" value="1"/>
</dbReference>
<dbReference type="Gene3D" id="3.30.70.1230">
    <property type="entry name" value="Nucleotide cyclase"/>
    <property type="match status" value="1"/>
</dbReference>
<sequence length="1212" mass="137452">MNAVVGSLFLAFMLTATTTTTEARQFNLGLLMPRRHIRLGWDKNAAAATMAIERAEKDGILTGNTARVIYKDDRCKAKYGAGNTVLLRDEYDVDAIIGPPCSECQLLGDAYVLLLHFYSSKSPFFHVFVSPCLHVSISVYPNFSDSPSHHIYNRLIVSASIRVSMFVSTRRFITTKPAALLASFWNLPIFSQASSDPALIDKSIYTTLVRMGPPFNKLSYAIIDLFKFYGWERIVMISRRPVGSKHVFCDYVSRPSYCSNVPLVRSLEVQFEEEGMRLEDWMKIYDGISDEKIEYLLDRAKQRSRIVLLCASSTDERRILLRASRRGMTDGNYVFFTIDHLPEATVWQPWRRNDQFDEEAKAAYQSVVHITVGGVAGPEVDKFRDLIPVKMAQPPWNYNKTLESGQKGSEYSLFLFDIVYLYLLALNDTLTHGGDPRNGSLMFANAKTKTFDGATGHVVMDPNGDRHPFYWVWDLRPGADKFEVWTEIRMTDPPGKRFRPTKPGSWNTPDNKPPPDSPPCGFFNEFCPEDTTSRDNIIIGSTVSGGFVIVMCLVGFMLYRRRKFEEELKRTIASLWKLTMQSIGTELGAGKSMDGGSHLGVDGAQTTRMNFGYYKGNIVAIKWLNLDNVHLHRGDLVELKWMRETTHENLNQFVGACFETPNTCILMGYCSRGRLQTILGVEEIKLDWMFKISLMTDLANGMHYLHTTPLRSHGFLKSSSCVVDNRWMLKVSDFGLNSVRRKAEQQQTQEEEAFYREMLWTAPELLRLDEMPVNGTQAGDVYSFAIIVQEILFRTEPFPGGLDPKVIQHQKQQPRKGDSKKNHEGLNAKHRDIFKGNIGTCMKSQVYNLCVLPAMIYGMDMWTLASQANNKLAAAQTKIGRTIVEDVKSGTDPLCRPIPPANIGKMKVDNKAIHLMEDCWFEDPTGRPSFASIKQRLKVFNKGKKLNIMDNMLSMMEKYANNLEELVEVRTSELVEEKKKTDMLLYRMLPQAIAERLKHGHVIEAEIFENVTIYFSDIVGFTSLSSISTPIQVVNLLNDLYTLFDDIIGKHDVYKVETIGDAYMVASGLPTPNGERHASEIANMSLDLLSATMTFRIRHCPERRLRLRIGIHTGFCAAGVVGLTMPRYCLFGDTINTASRMESNGEALKIHMSETTHAALLRMKHDYIMTHRGEIEVKGKGTMKTYWLYGKKDYDKPLPEYTIEESTAETKP</sequence>
<keyword evidence="9" id="KW-0675">Receptor</keyword>
<keyword evidence="7" id="KW-0342">GTP-binding</keyword>
<dbReference type="InterPro" id="IPR001828">
    <property type="entry name" value="ANF_lig-bd_rcpt"/>
</dbReference>
<keyword evidence="11 13" id="KW-0456">Lyase</keyword>
<dbReference type="GO" id="GO:0035556">
    <property type="term" value="P:intracellular signal transduction"/>
    <property type="evidence" value="ECO:0007669"/>
    <property type="project" value="InterPro"/>
</dbReference>
<dbReference type="SUPFAM" id="SSF53822">
    <property type="entry name" value="Periplasmic binding protein-like I"/>
    <property type="match status" value="1"/>
</dbReference>